<evidence type="ECO:0000313" key="3">
    <source>
        <dbReference type="EMBL" id="KAK3021635.1"/>
    </source>
</evidence>
<gene>
    <name evidence="3" type="ORF">RJ639_046359</name>
</gene>
<dbReference type="InterPro" id="IPR046960">
    <property type="entry name" value="PPR_At4g14850-like_plant"/>
</dbReference>
<feature type="repeat" description="PPR" evidence="2">
    <location>
        <begin position="157"/>
        <end position="191"/>
    </location>
</feature>
<dbReference type="NCBIfam" id="TIGR00756">
    <property type="entry name" value="PPR"/>
    <property type="match status" value="2"/>
</dbReference>
<dbReference type="Proteomes" id="UP001188597">
    <property type="component" value="Unassembled WGS sequence"/>
</dbReference>
<dbReference type="Gene3D" id="1.25.40.10">
    <property type="entry name" value="Tetratricopeptide repeat domain"/>
    <property type="match status" value="2"/>
</dbReference>
<evidence type="ECO:0000313" key="4">
    <source>
        <dbReference type="Proteomes" id="UP001188597"/>
    </source>
</evidence>
<dbReference type="PANTHER" id="PTHR47926:SF357">
    <property type="entry name" value="PENTATRICOPEPTIDE REPEAT-CONTAINING PROTEIN"/>
    <property type="match status" value="1"/>
</dbReference>
<dbReference type="GO" id="GO:0009451">
    <property type="term" value="P:RNA modification"/>
    <property type="evidence" value="ECO:0007669"/>
    <property type="project" value="InterPro"/>
</dbReference>
<dbReference type="FunFam" id="1.25.40.10:FF:000073">
    <property type="entry name" value="Pentatricopeptide repeat-containing protein chloroplastic"/>
    <property type="match status" value="1"/>
</dbReference>
<dbReference type="PANTHER" id="PTHR47926">
    <property type="entry name" value="PENTATRICOPEPTIDE REPEAT-CONTAINING PROTEIN"/>
    <property type="match status" value="1"/>
</dbReference>
<protein>
    <recommendedName>
        <fullName evidence="5">Pentatricopeptide repeat-containing protein</fullName>
    </recommendedName>
</protein>
<reference evidence="3" key="1">
    <citation type="submission" date="2022-12" db="EMBL/GenBank/DDBJ databases">
        <title>Draft genome assemblies for two species of Escallonia (Escalloniales).</title>
        <authorList>
            <person name="Chanderbali A."/>
            <person name="Dervinis C."/>
            <person name="Anghel I."/>
            <person name="Soltis D."/>
            <person name="Soltis P."/>
            <person name="Zapata F."/>
        </authorList>
    </citation>
    <scope>NUCLEOTIDE SEQUENCE</scope>
    <source>
        <strain evidence="3">UCBG64.0493</strain>
        <tissue evidence="3">Leaf</tissue>
    </source>
</reference>
<dbReference type="PROSITE" id="PS51375">
    <property type="entry name" value="PPR"/>
    <property type="match status" value="1"/>
</dbReference>
<proteinExistence type="predicted"/>
<sequence length="231" mass="25845">MRVHKWPKDLKPILSACKAASSIDKVHALMLSSGVFSHGTFNGQLITSYIRIGDIDIAHKVFDKSPKRGVDAWNAFIVHYSRQSRPVEVISLYQKMSLEEACASIGDTRMGLSVHGCIIRRDLLMDVALQTSLVDMYAKNGSLELASCVFRKMHRKSGVSWSALISGYAQNGVAEDALEFFIEMQCFGFKPDLVSLIVDILEKLEHEMSAVTMNPMNPKTEFMLNDLKEEV</sequence>
<evidence type="ECO:0000256" key="2">
    <source>
        <dbReference type="PROSITE-ProRule" id="PRU00708"/>
    </source>
</evidence>
<dbReference type="AlphaFoldDB" id="A0AA88WFT5"/>
<evidence type="ECO:0000256" key="1">
    <source>
        <dbReference type="ARBA" id="ARBA00022737"/>
    </source>
</evidence>
<name>A0AA88WFT5_9ASTE</name>
<dbReference type="InterPro" id="IPR002885">
    <property type="entry name" value="PPR_rpt"/>
</dbReference>
<accession>A0AA88WFT5</accession>
<dbReference type="EMBL" id="JAVXUP010000750">
    <property type="protein sequence ID" value="KAK3021635.1"/>
    <property type="molecule type" value="Genomic_DNA"/>
</dbReference>
<keyword evidence="4" id="KW-1185">Reference proteome</keyword>
<comment type="caution">
    <text evidence="3">The sequence shown here is derived from an EMBL/GenBank/DDBJ whole genome shotgun (WGS) entry which is preliminary data.</text>
</comment>
<dbReference type="InterPro" id="IPR011990">
    <property type="entry name" value="TPR-like_helical_dom_sf"/>
</dbReference>
<evidence type="ECO:0008006" key="5">
    <source>
        <dbReference type="Google" id="ProtNLM"/>
    </source>
</evidence>
<keyword evidence="1" id="KW-0677">Repeat</keyword>
<dbReference type="GO" id="GO:0003723">
    <property type="term" value="F:RNA binding"/>
    <property type="evidence" value="ECO:0007669"/>
    <property type="project" value="InterPro"/>
</dbReference>
<dbReference type="Pfam" id="PF01535">
    <property type="entry name" value="PPR"/>
    <property type="match status" value="4"/>
</dbReference>
<organism evidence="3 4">
    <name type="scientific">Escallonia herrerae</name>
    <dbReference type="NCBI Taxonomy" id="1293975"/>
    <lineage>
        <taxon>Eukaryota</taxon>
        <taxon>Viridiplantae</taxon>
        <taxon>Streptophyta</taxon>
        <taxon>Embryophyta</taxon>
        <taxon>Tracheophyta</taxon>
        <taxon>Spermatophyta</taxon>
        <taxon>Magnoliopsida</taxon>
        <taxon>eudicotyledons</taxon>
        <taxon>Gunneridae</taxon>
        <taxon>Pentapetalae</taxon>
        <taxon>asterids</taxon>
        <taxon>campanulids</taxon>
        <taxon>Escalloniales</taxon>
        <taxon>Escalloniaceae</taxon>
        <taxon>Escallonia</taxon>
    </lineage>
</organism>